<dbReference type="Pfam" id="PF01695">
    <property type="entry name" value="IstB_IS21"/>
    <property type="match status" value="1"/>
</dbReference>
<reference evidence="2 3" key="2">
    <citation type="journal article" date="2011" name="ISME J.">
        <title>RNA-seq reveals cooperative metabolic interactions between two termite-gut spirochete species in co-culture.</title>
        <authorList>
            <person name="Rosenthal A.Z."/>
            <person name="Matson E.G."/>
            <person name="Eldar A."/>
            <person name="Leadbetter J.R."/>
        </authorList>
    </citation>
    <scope>NUCLEOTIDE SEQUENCE [LARGE SCALE GENOMIC DNA]</scope>
    <source>
        <strain evidence="3">ATCC BAA-888 / DSM 13862 / ZAS-9</strain>
    </source>
</reference>
<keyword evidence="2" id="KW-0547">Nucleotide-binding</keyword>
<dbReference type="InterPro" id="IPR002611">
    <property type="entry name" value="IstB_ATP-bd"/>
</dbReference>
<dbReference type="InParanoid" id="F5YBR0"/>
<evidence type="ECO:0000259" key="1">
    <source>
        <dbReference type="Pfam" id="PF01695"/>
    </source>
</evidence>
<dbReference type="AlphaFoldDB" id="F5YBR0"/>
<keyword evidence="3" id="KW-1185">Reference proteome</keyword>
<dbReference type="STRING" id="545695.TREAZ_2960"/>
<evidence type="ECO:0000313" key="3">
    <source>
        <dbReference type="Proteomes" id="UP000009222"/>
    </source>
</evidence>
<accession>F5YBR0</accession>
<dbReference type="GO" id="GO:0005524">
    <property type="term" value="F:ATP binding"/>
    <property type="evidence" value="ECO:0007669"/>
    <property type="project" value="UniProtKB-KW"/>
</dbReference>
<dbReference type="Gene3D" id="3.40.50.300">
    <property type="entry name" value="P-loop containing nucleotide triphosphate hydrolases"/>
    <property type="match status" value="1"/>
</dbReference>
<gene>
    <name evidence="2" type="ordered locus">TREAZ_2960</name>
</gene>
<name>F5YBR0_LEAAZ</name>
<evidence type="ECO:0000313" key="2">
    <source>
        <dbReference type="EMBL" id="AEF82931.1"/>
    </source>
</evidence>
<organism evidence="2 3">
    <name type="scientific">Leadbettera azotonutricia (strain ATCC BAA-888 / DSM 13862 / ZAS-9)</name>
    <name type="common">Treponema azotonutricium</name>
    <dbReference type="NCBI Taxonomy" id="545695"/>
    <lineage>
        <taxon>Bacteria</taxon>
        <taxon>Pseudomonadati</taxon>
        <taxon>Spirochaetota</taxon>
        <taxon>Spirochaetia</taxon>
        <taxon>Spirochaetales</taxon>
        <taxon>Breznakiellaceae</taxon>
        <taxon>Leadbettera</taxon>
    </lineage>
</organism>
<dbReference type="HOGENOM" id="CLU_062999_8_3_12"/>
<reference evidence="3" key="1">
    <citation type="submission" date="2009-12" db="EMBL/GenBank/DDBJ databases">
        <title>Complete sequence of Treponema azotonutricium strain ZAS-9.</title>
        <authorList>
            <person name="Tetu S.G."/>
            <person name="Matson E."/>
            <person name="Ren Q."/>
            <person name="Seshadri R."/>
            <person name="Elbourne L."/>
            <person name="Hassan K.A."/>
            <person name="Durkin A."/>
            <person name="Radune D."/>
            <person name="Mohamoud Y."/>
            <person name="Shay R."/>
            <person name="Jin S."/>
            <person name="Zhang X."/>
            <person name="Lucey K."/>
            <person name="Ballor N.R."/>
            <person name="Ottesen E."/>
            <person name="Rosenthal R."/>
            <person name="Allen A."/>
            <person name="Leadbetter J.R."/>
            <person name="Paulsen I.T."/>
        </authorList>
    </citation>
    <scope>NUCLEOTIDE SEQUENCE [LARGE SCALE GENOMIC DNA]</scope>
    <source>
        <strain evidence="3">ATCC BAA-888 / DSM 13862 / ZAS-9</strain>
    </source>
</reference>
<keyword evidence="2" id="KW-0067">ATP-binding</keyword>
<dbReference type="Proteomes" id="UP000009222">
    <property type="component" value="Chromosome"/>
</dbReference>
<dbReference type="KEGG" id="taz:TREAZ_2960"/>
<dbReference type="eggNOG" id="COG1484">
    <property type="taxonomic scope" value="Bacteria"/>
</dbReference>
<protein>
    <submittedName>
        <fullName evidence="2">Putative insertion sequence ATP-binding protein</fullName>
    </submittedName>
</protein>
<feature type="domain" description="IstB-like ATP-binding" evidence="1">
    <location>
        <begin position="2"/>
        <end position="114"/>
    </location>
</feature>
<dbReference type="InterPro" id="IPR027417">
    <property type="entry name" value="P-loop_NTPase"/>
</dbReference>
<dbReference type="EMBL" id="CP001841">
    <property type="protein sequence ID" value="AEF82931.1"/>
    <property type="molecule type" value="Genomic_DNA"/>
</dbReference>
<sequence>MKYIRLPELLDDLAVARGEGVFPKIIQVYKKNDLLILDKWLLTPLSETESRDLLEVVESRCSNNSTIFTSQVEPCGWHGKIGSVPIADAILDRTVHNSYTVNIRGEKSMRKRKSVI</sequence>
<proteinExistence type="predicted"/>